<dbReference type="InterPro" id="IPR042099">
    <property type="entry name" value="ANL_N_sf"/>
</dbReference>
<organism evidence="6 7">
    <name type="scientific">Meristemomyces frigidus</name>
    <dbReference type="NCBI Taxonomy" id="1508187"/>
    <lineage>
        <taxon>Eukaryota</taxon>
        <taxon>Fungi</taxon>
        <taxon>Dikarya</taxon>
        <taxon>Ascomycota</taxon>
        <taxon>Pezizomycotina</taxon>
        <taxon>Dothideomycetes</taxon>
        <taxon>Dothideomycetidae</taxon>
        <taxon>Mycosphaerellales</taxon>
        <taxon>Teratosphaeriaceae</taxon>
        <taxon>Meristemomyces</taxon>
    </lineage>
</organism>
<dbReference type="InterPro" id="IPR020845">
    <property type="entry name" value="AMP-binding_CS"/>
</dbReference>
<evidence type="ECO:0000256" key="4">
    <source>
        <dbReference type="ARBA" id="ARBA00022840"/>
    </source>
</evidence>
<name>A0AAN7TLD0_9PEZI</name>
<dbReference type="SUPFAM" id="SSF56801">
    <property type="entry name" value="Acetyl-CoA synthetase-like"/>
    <property type="match status" value="1"/>
</dbReference>
<dbReference type="InterPro" id="IPR000873">
    <property type="entry name" value="AMP-dep_synth/lig_dom"/>
</dbReference>
<evidence type="ECO:0000256" key="2">
    <source>
        <dbReference type="ARBA" id="ARBA00022598"/>
    </source>
</evidence>
<dbReference type="GO" id="GO:0005324">
    <property type="term" value="F:long-chain fatty acid transmembrane transporter activity"/>
    <property type="evidence" value="ECO:0007669"/>
    <property type="project" value="TreeGrafter"/>
</dbReference>
<proteinExistence type="inferred from homology"/>
<evidence type="ECO:0000256" key="1">
    <source>
        <dbReference type="ARBA" id="ARBA00006432"/>
    </source>
</evidence>
<dbReference type="EMBL" id="JAVRRL010000014">
    <property type="protein sequence ID" value="KAK5115089.1"/>
    <property type="molecule type" value="Genomic_DNA"/>
</dbReference>
<dbReference type="Gene3D" id="3.40.50.12780">
    <property type="entry name" value="N-terminal domain of ligase-like"/>
    <property type="match status" value="1"/>
</dbReference>
<keyword evidence="3" id="KW-0547">Nucleotide-binding</keyword>
<keyword evidence="4" id="KW-0067">ATP-binding</keyword>
<evidence type="ECO:0000259" key="5">
    <source>
        <dbReference type="Pfam" id="PF00501"/>
    </source>
</evidence>
<evidence type="ECO:0000256" key="3">
    <source>
        <dbReference type="ARBA" id="ARBA00022741"/>
    </source>
</evidence>
<dbReference type="GO" id="GO:0005777">
    <property type="term" value="C:peroxisome"/>
    <property type="evidence" value="ECO:0007669"/>
    <property type="project" value="TreeGrafter"/>
</dbReference>
<comment type="similarity">
    <text evidence="1">Belongs to the ATP-dependent AMP-binding enzyme family.</text>
</comment>
<accession>A0AAN7TLD0</accession>
<dbReference type="Gene3D" id="3.30.300.30">
    <property type="match status" value="1"/>
</dbReference>
<sequence>MALATAAIAAGTTAAAAYLDARLHLRKDLADYREARQIGRLGQRLAKENKRSLWYMFEEQAQKLPKETCIWYRSTPSETPVTYTYQQTYENACRWAGFLAEQGVRPGELMSCYLVNSPEFMFNMLGAWGVGSAPAMMNYNLGGDGLVHCLKVADSKVLVVDGDPACLERIEAVRARLEGELGMKIIVLDNTTKASIYAREPTRPPNTYRDGVTGTFPIFLFYTSGTTGHPKACPFETQRSYGLGGPRLRSTGLKAGQPSTLLRSARKPDVWYDCMPLYHGTGCTVAIGCLISGLTLAIGRRFSVRNFWPDVHDSGANAFVYVGETARYLLAAPPSKLDKGHQLKAMYGNGMRPDVWTKFQERFDIPTVNEFFNSTEGMLSILNVCRGPFHAAHVGHHGWLKRREFHDKIVPVQIDHETGGMWRDPKTGFAKRSSYDEGGEIIIKCASEKEFVGYYNNPSATASRFERDIFVKGDLYYRTGDALRRDSDGKWFFLDRLGDTFRWKSENVSTAQVAEVLGRFPGIIESNVYGVSIPSHDGRAGCAAIYIRPEDRANFDWAGLLAHARQGLPKYAVPVFLRILERQSPMHNQKQNKVPLRNEGVDLGKIKEGSVGKGDVVFWNRGAGMTYEVFGEGDWMNLVEGKARL</sequence>
<keyword evidence="2" id="KW-0436">Ligase</keyword>
<dbReference type="GO" id="GO:0005811">
    <property type="term" value="C:lipid droplet"/>
    <property type="evidence" value="ECO:0007669"/>
    <property type="project" value="TreeGrafter"/>
</dbReference>
<gene>
    <name evidence="6" type="ORF">LTR62_001786</name>
</gene>
<dbReference type="GO" id="GO:0004467">
    <property type="term" value="F:long-chain fatty acid-CoA ligase activity"/>
    <property type="evidence" value="ECO:0007669"/>
    <property type="project" value="TreeGrafter"/>
</dbReference>
<dbReference type="GO" id="GO:0044539">
    <property type="term" value="P:long-chain fatty acid import into cell"/>
    <property type="evidence" value="ECO:0007669"/>
    <property type="project" value="TreeGrafter"/>
</dbReference>
<dbReference type="PANTHER" id="PTHR43107">
    <property type="entry name" value="LONG-CHAIN FATTY ACID TRANSPORT PROTEIN"/>
    <property type="match status" value="1"/>
</dbReference>
<protein>
    <recommendedName>
        <fullName evidence="5">AMP-dependent synthetase/ligase domain-containing protein</fullName>
    </recommendedName>
</protein>
<dbReference type="GO" id="GO:0005524">
    <property type="term" value="F:ATP binding"/>
    <property type="evidence" value="ECO:0007669"/>
    <property type="project" value="UniProtKB-KW"/>
</dbReference>
<reference evidence="6" key="1">
    <citation type="submission" date="2023-08" db="EMBL/GenBank/DDBJ databases">
        <title>Black Yeasts Isolated from many extreme environments.</title>
        <authorList>
            <person name="Coleine C."/>
            <person name="Stajich J.E."/>
            <person name="Selbmann L."/>
        </authorList>
    </citation>
    <scope>NUCLEOTIDE SEQUENCE</scope>
    <source>
        <strain evidence="6">CCFEE 5401</strain>
    </source>
</reference>
<feature type="domain" description="AMP-dependent synthetase/ligase" evidence="5">
    <location>
        <begin position="57"/>
        <end position="399"/>
    </location>
</feature>
<comment type="caution">
    <text evidence="6">The sequence shown here is derived from an EMBL/GenBank/DDBJ whole genome shotgun (WGS) entry which is preliminary data.</text>
</comment>
<dbReference type="InterPro" id="IPR045851">
    <property type="entry name" value="AMP-bd_C_sf"/>
</dbReference>
<dbReference type="GO" id="GO:0009898">
    <property type="term" value="C:cytoplasmic side of plasma membrane"/>
    <property type="evidence" value="ECO:0007669"/>
    <property type="project" value="TreeGrafter"/>
</dbReference>
<dbReference type="PANTHER" id="PTHR43107:SF6">
    <property type="entry name" value="ACYL-COA SYNTHETASE FAMILY PROTEIN (CEFD1), PUTATIVE (AFU_ORTHOLOGUE AFUA_6G03630)-RELATED"/>
    <property type="match status" value="1"/>
</dbReference>
<dbReference type="PROSITE" id="PS00455">
    <property type="entry name" value="AMP_BINDING"/>
    <property type="match status" value="1"/>
</dbReference>
<dbReference type="AlphaFoldDB" id="A0AAN7TLD0"/>
<evidence type="ECO:0000313" key="7">
    <source>
        <dbReference type="Proteomes" id="UP001310890"/>
    </source>
</evidence>
<dbReference type="FunFam" id="3.30.300.30:FF:000020">
    <property type="entry name" value="Long-chain fatty acid transporter"/>
    <property type="match status" value="1"/>
</dbReference>
<dbReference type="Proteomes" id="UP001310890">
    <property type="component" value="Unassembled WGS sequence"/>
</dbReference>
<evidence type="ECO:0000313" key="6">
    <source>
        <dbReference type="EMBL" id="KAK5115089.1"/>
    </source>
</evidence>
<dbReference type="Pfam" id="PF00501">
    <property type="entry name" value="AMP-binding"/>
    <property type="match status" value="1"/>
</dbReference>